<organism evidence="5 6">
    <name type="scientific">Natrarchaeobius halalkaliphilus</name>
    <dbReference type="NCBI Taxonomy" id="1679091"/>
    <lineage>
        <taxon>Archaea</taxon>
        <taxon>Methanobacteriati</taxon>
        <taxon>Methanobacteriota</taxon>
        <taxon>Stenosarchaea group</taxon>
        <taxon>Halobacteria</taxon>
        <taxon>Halobacteriales</taxon>
        <taxon>Natrialbaceae</taxon>
        <taxon>Natrarchaeobius</taxon>
    </lineage>
</organism>
<comment type="caution">
    <text evidence="5">The sequence shown here is derived from an EMBL/GenBank/DDBJ whole genome shotgun (WGS) entry which is preliminary data.</text>
</comment>
<dbReference type="Pfam" id="PF04967">
    <property type="entry name" value="HTH_10"/>
    <property type="match status" value="1"/>
</dbReference>
<evidence type="ECO:0000256" key="2">
    <source>
        <dbReference type="ARBA" id="ARBA00023163"/>
    </source>
</evidence>
<dbReference type="Proteomes" id="UP000273828">
    <property type="component" value="Unassembled WGS sequence"/>
</dbReference>
<keyword evidence="2" id="KW-0804">Transcription</keyword>
<protein>
    <submittedName>
        <fullName evidence="5">Bacterio-opsin activator</fullName>
    </submittedName>
</protein>
<sequence length="218" mass="24271">MQSTDLTFRLPNRMQLPIPVPDSDLEFHREELLSWHVDIETGRVRFLSLIVGDRDAIRETATDLDVVHRFDLTPIDRDTFYAYAVMDVRAADSTLMGAFDAPGLVVVPPVVYTGRETVHVTVLGEPDALTDLVERFPDDVGVEVDRISDHQREAETLAGRLTGRQFEAMKAARAAGYYDVPRTGSLAEVATRLECSESAASTLLRTIESKLVDAALRR</sequence>
<dbReference type="AlphaFoldDB" id="A0A3N6PA38"/>
<name>A0A3N6PA38_9EURY</name>
<evidence type="ECO:0000259" key="4">
    <source>
        <dbReference type="Pfam" id="PF24278"/>
    </source>
</evidence>
<dbReference type="InterPro" id="IPR007050">
    <property type="entry name" value="HTH_bacterioopsin"/>
</dbReference>
<keyword evidence="6" id="KW-1185">Reference proteome</keyword>
<evidence type="ECO:0000313" key="5">
    <source>
        <dbReference type="EMBL" id="RQG93205.1"/>
    </source>
</evidence>
<dbReference type="InterPro" id="IPR056493">
    <property type="entry name" value="HVO_0513_N"/>
</dbReference>
<feature type="domain" description="HVO-0513-like N-terminal" evidence="4">
    <location>
        <begin position="31"/>
        <end position="149"/>
    </location>
</feature>
<gene>
    <name evidence="5" type="ORF">EA462_03140</name>
</gene>
<evidence type="ECO:0000259" key="3">
    <source>
        <dbReference type="Pfam" id="PF04967"/>
    </source>
</evidence>
<reference evidence="5 6" key="1">
    <citation type="submission" date="2018-10" db="EMBL/GenBank/DDBJ databases">
        <title>Natrarchaeobius chitinivorans gen. nov., sp. nov., and Natrarchaeobius haloalkaliphilus sp. nov., alkaliphilic, chitin-utilizing haloarchaea from hypersaline alkaline lakes.</title>
        <authorList>
            <person name="Sorokin D.Y."/>
            <person name="Elcheninov A.G."/>
            <person name="Kostrikina N.A."/>
            <person name="Bale N.J."/>
            <person name="Sinninghe Damste J.S."/>
            <person name="Khijniak T.V."/>
            <person name="Kublanov I.V."/>
            <person name="Toshchakov S.V."/>
        </authorList>
    </citation>
    <scope>NUCLEOTIDE SEQUENCE [LARGE SCALE GENOMIC DNA]</scope>
    <source>
        <strain evidence="5 6">AArcht-Sl</strain>
    </source>
</reference>
<accession>A0A3N6PA38</accession>
<keyword evidence="1" id="KW-0805">Transcription regulation</keyword>
<dbReference type="PANTHER" id="PTHR34236:SF1">
    <property type="entry name" value="DIMETHYL SULFOXIDE REDUCTASE TRANSCRIPTIONAL ACTIVATOR"/>
    <property type="match status" value="1"/>
</dbReference>
<dbReference type="OrthoDB" id="194393at2157"/>
<dbReference type="RefSeq" id="WP_124177099.1">
    <property type="nucleotide sequence ID" value="NZ_REFY01000001.1"/>
</dbReference>
<dbReference type="EMBL" id="REFY01000001">
    <property type="protein sequence ID" value="RQG93205.1"/>
    <property type="molecule type" value="Genomic_DNA"/>
</dbReference>
<evidence type="ECO:0000313" key="6">
    <source>
        <dbReference type="Proteomes" id="UP000273828"/>
    </source>
</evidence>
<evidence type="ECO:0000256" key="1">
    <source>
        <dbReference type="ARBA" id="ARBA00023015"/>
    </source>
</evidence>
<dbReference type="PANTHER" id="PTHR34236">
    <property type="entry name" value="DIMETHYL SULFOXIDE REDUCTASE TRANSCRIPTIONAL ACTIVATOR"/>
    <property type="match status" value="1"/>
</dbReference>
<feature type="domain" description="HTH bat-type" evidence="3">
    <location>
        <begin position="161"/>
        <end position="212"/>
    </location>
</feature>
<proteinExistence type="predicted"/>
<dbReference type="Pfam" id="PF24278">
    <property type="entry name" value="HVO_0513_N"/>
    <property type="match status" value="1"/>
</dbReference>